<protein>
    <recommendedName>
        <fullName evidence="2">Plasmid pRiA4b Orf3-like domain-containing protein</fullName>
    </recommendedName>
</protein>
<dbReference type="AlphaFoldDB" id="A0A0R1PG54"/>
<dbReference type="InterPro" id="IPR012912">
    <property type="entry name" value="Plasmid_pRiA4b_Orf3-like"/>
</dbReference>
<reference evidence="3 4" key="1">
    <citation type="journal article" date="2015" name="Genome Announc.">
        <title>Expanding the biotechnology potential of lactobacilli through comparative genomics of 213 strains and associated genera.</title>
        <authorList>
            <person name="Sun Z."/>
            <person name="Harris H.M."/>
            <person name="McCann A."/>
            <person name="Guo C."/>
            <person name="Argimon S."/>
            <person name="Zhang W."/>
            <person name="Yang X."/>
            <person name="Jeffery I.B."/>
            <person name="Cooney J.C."/>
            <person name="Kagawa T.F."/>
            <person name="Liu W."/>
            <person name="Song Y."/>
            <person name="Salvetti E."/>
            <person name="Wrobel A."/>
            <person name="Rasinkangas P."/>
            <person name="Parkhill J."/>
            <person name="Rea M.C."/>
            <person name="O'Sullivan O."/>
            <person name="Ritari J."/>
            <person name="Douillard F.P."/>
            <person name="Paul Ross R."/>
            <person name="Yang R."/>
            <person name="Briner A.E."/>
            <person name="Felis G.E."/>
            <person name="de Vos W.M."/>
            <person name="Barrangou R."/>
            <person name="Klaenhammer T.R."/>
            <person name="Caufield P.W."/>
            <person name="Cui Y."/>
            <person name="Zhang H."/>
            <person name="O'Toole P.W."/>
        </authorList>
    </citation>
    <scope>NUCLEOTIDE SEQUENCE [LARGE SCALE GENOMIC DNA]</scope>
    <source>
        <strain evidence="3 4">DSM 13145</strain>
    </source>
</reference>
<accession>A0A0R1PG54</accession>
<dbReference type="Pfam" id="PF07929">
    <property type="entry name" value="PRiA4_ORF3"/>
    <property type="match status" value="1"/>
</dbReference>
<gene>
    <name evidence="3" type="ORF">FD27_GL000309</name>
</gene>
<proteinExistence type="predicted"/>
<evidence type="ECO:0000259" key="2">
    <source>
        <dbReference type="Pfam" id="PF07929"/>
    </source>
</evidence>
<dbReference type="Gene3D" id="3.10.290.30">
    <property type="entry name" value="MM3350-like"/>
    <property type="match status" value="1"/>
</dbReference>
<dbReference type="STRING" id="1423746.FD27_GL000309"/>
<evidence type="ECO:0000313" key="3">
    <source>
        <dbReference type="EMBL" id="KRL28035.1"/>
    </source>
</evidence>
<dbReference type="Proteomes" id="UP000051445">
    <property type="component" value="Unassembled WGS sequence"/>
</dbReference>
<name>A0A0R1PG54_9LACO</name>
<dbReference type="SUPFAM" id="SSF159941">
    <property type="entry name" value="MM3350-like"/>
    <property type="match status" value="1"/>
</dbReference>
<organism evidence="3 4">
    <name type="scientific">Limosilactobacillus frumenti DSM 13145</name>
    <dbReference type="NCBI Taxonomy" id="1423746"/>
    <lineage>
        <taxon>Bacteria</taxon>
        <taxon>Bacillati</taxon>
        <taxon>Bacillota</taxon>
        <taxon>Bacilli</taxon>
        <taxon>Lactobacillales</taxon>
        <taxon>Lactobacillaceae</taxon>
        <taxon>Limosilactobacillus</taxon>
    </lineage>
</organism>
<feature type="domain" description="Plasmid pRiA4b Orf3-like" evidence="2">
    <location>
        <begin position="350"/>
        <end position="484"/>
    </location>
</feature>
<keyword evidence="4" id="KW-1185">Reference proteome</keyword>
<evidence type="ECO:0000256" key="1">
    <source>
        <dbReference type="SAM" id="MobiDB-lite"/>
    </source>
</evidence>
<dbReference type="PANTHER" id="PTHR41878">
    <property type="entry name" value="LEXA REPRESSOR-RELATED"/>
    <property type="match status" value="1"/>
</dbReference>
<comment type="caution">
    <text evidence="3">The sequence shown here is derived from an EMBL/GenBank/DDBJ whole genome shotgun (WGS) entry which is preliminary data.</text>
</comment>
<evidence type="ECO:0000313" key="4">
    <source>
        <dbReference type="Proteomes" id="UP000051445"/>
    </source>
</evidence>
<dbReference type="InterPro" id="IPR024047">
    <property type="entry name" value="MM3350-like_sf"/>
</dbReference>
<sequence length="514" mass="58707">MIAVLIMVERNVAQHLHANTRTTDAQQVLKATSWSVRVVGDFMIVMNNLLSIPVIVRHPQQFSDSRSFVAAFKREFLHLLEALPVPRGKIGMIRDYQLASVNFMAPIPAAIQQRLQVFQNLLNQPGVIHWDEDPSNAVVSLQLAKSIRLQNPDTGDAQSVIDVFKQYVINDFALPAHPKLNEHNRQYLYRSSSLNDVMNESAVTEQITTDYKKALIHHQKSDAIIDRDLDYANDYMSYVAELGQSIIDDLTMPYYYILDYASRNDERSSMTKLRGMRAAFRELARFLKAQALFSAADFDEFTQAVSQAIDDTTPTLQGFRLERMLHSAESELQRRRALLYHARKYSNHRYHVRVELTGYHPKMWRQLAVSGETRLDDFCYLILAAFHAGGSHLYALKHGKDLYQLPYLDNGENITLHWLGEFKQGDQLILDYDFGDSWSFKVTIEEVTKKRTSLTNQEAQLLAGSGKGIIDDIGGVAGLEAAAQDDPSINEDFDPKTEQEEWVNTSRQLARRYE</sequence>
<dbReference type="EMBL" id="AZER01000013">
    <property type="protein sequence ID" value="KRL28035.1"/>
    <property type="molecule type" value="Genomic_DNA"/>
</dbReference>
<dbReference type="PANTHER" id="PTHR41878:SF1">
    <property type="entry name" value="TNPR PROTEIN"/>
    <property type="match status" value="1"/>
</dbReference>
<dbReference type="PATRIC" id="fig|1423746.3.peg.316"/>
<feature type="region of interest" description="Disordered" evidence="1">
    <location>
        <begin position="481"/>
        <end position="514"/>
    </location>
</feature>